<dbReference type="RefSeq" id="WP_036914066.1">
    <property type="nucleotide sequence ID" value="NZ_FNUV01000002.1"/>
</dbReference>
<sequence>MAKIYVNGDAQEVNLPLNVSELIKQNDVQQPDMVSVQVNEEFAEREDWNGLQLKEGDKVDFLYFMGGGTL</sequence>
<dbReference type="Proteomes" id="UP000236735">
    <property type="component" value="Unassembled WGS sequence"/>
</dbReference>
<dbReference type="InterPro" id="IPR012675">
    <property type="entry name" value="Beta-grasp_dom_sf"/>
</dbReference>
<reference evidence="1 2" key="1">
    <citation type="submission" date="2016-10" db="EMBL/GenBank/DDBJ databases">
        <authorList>
            <person name="de Groot N.N."/>
        </authorList>
    </citation>
    <scope>NUCLEOTIDE SEQUENCE [LARGE SCALE GENOMIC DNA]</scope>
    <source>
        <strain evidence="1 2">AR32</strain>
    </source>
</reference>
<dbReference type="CDD" id="cd00565">
    <property type="entry name" value="Ubl_ThiS"/>
    <property type="match status" value="1"/>
</dbReference>
<dbReference type="Gene3D" id="3.10.20.30">
    <property type="match status" value="1"/>
</dbReference>
<dbReference type="EMBL" id="FNUV01000002">
    <property type="protein sequence ID" value="SEF62563.1"/>
    <property type="molecule type" value="Genomic_DNA"/>
</dbReference>
<gene>
    <name evidence="1" type="ORF">SAMN05216354_1082</name>
</gene>
<protein>
    <submittedName>
        <fullName evidence="1">Sulfur carrier protein</fullName>
    </submittedName>
</protein>
<organism evidence="1 2">
    <name type="scientific">Xylanibacter ruminicola</name>
    <name type="common">Prevotella ruminicola</name>
    <dbReference type="NCBI Taxonomy" id="839"/>
    <lineage>
        <taxon>Bacteria</taxon>
        <taxon>Pseudomonadati</taxon>
        <taxon>Bacteroidota</taxon>
        <taxon>Bacteroidia</taxon>
        <taxon>Bacteroidales</taxon>
        <taxon>Prevotellaceae</taxon>
        <taxon>Xylanibacter</taxon>
    </lineage>
</organism>
<dbReference type="InterPro" id="IPR016155">
    <property type="entry name" value="Mopterin_synth/thiamin_S_b"/>
</dbReference>
<dbReference type="InterPro" id="IPR003749">
    <property type="entry name" value="ThiS/MoaD-like"/>
</dbReference>
<dbReference type="NCBIfam" id="TIGR01683">
    <property type="entry name" value="thiS"/>
    <property type="match status" value="1"/>
</dbReference>
<evidence type="ECO:0000313" key="2">
    <source>
        <dbReference type="Proteomes" id="UP000236735"/>
    </source>
</evidence>
<dbReference type="PANTHER" id="PTHR34472">
    <property type="entry name" value="SULFUR CARRIER PROTEIN THIS"/>
    <property type="match status" value="1"/>
</dbReference>
<proteinExistence type="predicted"/>
<dbReference type="PANTHER" id="PTHR34472:SF1">
    <property type="entry name" value="SULFUR CARRIER PROTEIN THIS"/>
    <property type="match status" value="1"/>
</dbReference>
<dbReference type="Pfam" id="PF02597">
    <property type="entry name" value="ThiS"/>
    <property type="match status" value="1"/>
</dbReference>
<dbReference type="SUPFAM" id="SSF54285">
    <property type="entry name" value="MoaD/ThiS"/>
    <property type="match status" value="1"/>
</dbReference>
<accession>A0A1H5TIH4</accession>
<name>A0A1H5TIH4_XYLRU</name>
<dbReference type="InterPro" id="IPR010035">
    <property type="entry name" value="Thi_S"/>
</dbReference>
<evidence type="ECO:0000313" key="1">
    <source>
        <dbReference type="EMBL" id="SEF62563.1"/>
    </source>
</evidence>
<dbReference type="AlphaFoldDB" id="A0A1H5TIH4"/>